<dbReference type="Gene3D" id="2.40.10.340">
    <property type="entry name" value="Rod shape-determining protein MreC, domain 1"/>
    <property type="match status" value="1"/>
</dbReference>
<feature type="domain" description="Rod shape-determining protein MreC beta-barrel core" evidence="7">
    <location>
        <begin position="111"/>
        <end position="259"/>
    </location>
</feature>
<accession>A0A1H7YMY2</accession>
<feature type="transmembrane region" description="Helical" evidence="6">
    <location>
        <begin position="6"/>
        <end position="29"/>
    </location>
</feature>
<name>A0A1H7YMY2_OLID1</name>
<dbReference type="Proteomes" id="UP000199421">
    <property type="component" value="Unassembled WGS sequence"/>
</dbReference>
<dbReference type="InterPro" id="IPR055342">
    <property type="entry name" value="MreC_beta-barrel_core"/>
</dbReference>
<dbReference type="InterPro" id="IPR042175">
    <property type="entry name" value="Cell/Rod_MreC_2"/>
</dbReference>
<sequence>MRNLWIFISKFSNFFLFILFFCLSVILIIRNNGFQRASALNSSNAFIGNVYQKIDNFTQYLNLKQTNRFLSEENAYLRSQLKTSQYNDLVEQDSVLDTLGHTQYTYIVARIISNSIHQKNNYLTINRGSNQGIEKGMGVISSHGIVGIVLNVSPHFATIQSLLHADTRISASLANSNAYGSLVWGTENYNSQMAVLRDIPNHIKVKPGEDVVTSGFSLFPPGISVGKVTKTGKSGDSFLDIEIKLNNDFNTIQYVYVIKDKFAAEKQKLEGDSVINE</sequence>
<dbReference type="AlphaFoldDB" id="A0A1H7YMY2"/>
<dbReference type="GO" id="GO:0005886">
    <property type="term" value="C:plasma membrane"/>
    <property type="evidence" value="ECO:0007669"/>
    <property type="project" value="TreeGrafter"/>
</dbReference>
<evidence type="ECO:0000313" key="9">
    <source>
        <dbReference type="Proteomes" id="UP000199421"/>
    </source>
</evidence>
<protein>
    <recommendedName>
        <fullName evidence="2 5">Cell shape-determining protein MreC</fullName>
    </recommendedName>
    <alternativeName>
        <fullName evidence="4 5">Cell shape protein MreC</fullName>
    </alternativeName>
</protein>
<dbReference type="PANTHER" id="PTHR34138:SF1">
    <property type="entry name" value="CELL SHAPE-DETERMINING PROTEIN MREC"/>
    <property type="match status" value="1"/>
</dbReference>
<keyword evidence="6" id="KW-0472">Membrane</keyword>
<comment type="function">
    <text evidence="5">Involved in formation and maintenance of cell shape.</text>
</comment>
<evidence type="ECO:0000256" key="3">
    <source>
        <dbReference type="ARBA" id="ARBA00022960"/>
    </source>
</evidence>
<evidence type="ECO:0000259" key="7">
    <source>
        <dbReference type="Pfam" id="PF04085"/>
    </source>
</evidence>
<evidence type="ECO:0000256" key="2">
    <source>
        <dbReference type="ARBA" id="ARBA00013855"/>
    </source>
</evidence>
<keyword evidence="6" id="KW-1133">Transmembrane helix</keyword>
<reference evidence="9" key="1">
    <citation type="submission" date="2016-10" db="EMBL/GenBank/DDBJ databases">
        <authorList>
            <person name="Varghese N."/>
            <person name="Submissions S."/>
        </authorList>
    </citation>
    <scope>NUCLEOTIDE SEQUENCE [LARGE SCALE GENOMIC DNA]</scope>
    <source>
        <strain evidence="9">DSM 18733</strain>
    </source>
</reference>
<dbReference type="Pfam" id="PF04085">
    <property type="entry name" value="MreC"/>
    <property type="match status" value="1"/>
</dbReference>
<dbReference type="PIRSF" id="PIRSF038471">
    <property type="entry name" value="MreC"/>
    <property type="match status" value="1"/>
</dbReference>
<organism evidence="8 9">
    <name type="scientific">Olivibacter domesticus</name>
    <name type="common">Pseudosphingobacterium domesticum</name>
    <dbReference type="NCBI Taxonomy" id="407022"/>
    <lineage>
        <taxon>Bacteria</taxon>
        <taxon>Pseudomonadati</taxon>
        <taxon>Bacteroidota</taxon>
        <taxon>Sphingobacteriia</taxon>
        <taxon>Sphingobacteriales</taxon>
        <taxon>Sphingobacteriaceae</taxon>
        <taxon>Olivibacter</taxon>
    </lineage>
</organism>
<dbReference type="EMBL" id="FOAF01000013">
    <property type="protein sequence ID" value="SEM46529.1"/>
    <property type="molecule type" value="Genomic_DNA"/>
</dbReference>
<dbReference type="PANTHER" id="PTHR34138">
    <property type="entry name" value="CELL SHAPE-DETERMINING PROTEIN MREC"/>
    <property type="match status" value="1"/>
</dbReference>
<dbReference type="InterPro" id="IPR042177">
    <property type="entry name" value="Cell/Rod_1"/>
</dbReference>
<dbReference type="Gene3D" id="2.40.10.350">
    <property type="entry name" value="Rod shape-determining protein MreC, domain 2"/>
    <property type="match status" value="1"/>
</dbReference>
<keyword evidence="9" id="KW-1185">Reference proteome</keyword>
<evidence type="ECO:0000256" key="6">
    <source>
        <dbReference type="SAM" id="Phobius"/>
    </source>
</evidence>
<comment type="similarity">
    <text evidence="1 5">Belongs to the MreC family.</text>
</comment>
<evidence type="ECO:0000256" key="5">
    <source>
        <dbReference type="PIRNR" id="PIRNR038471"/>
    </source>
</evidence>
<dbReference type="OrthoDB" id="9811827at2"/>
<evidence type="ECO:0000256" key="1">
    <source>
        <dbReference type="ARBA" id="ARBA00009369"/>
    </source>
</evidence>
<dbReference type="InterPro" id="IPR007221">
    <property type="entry name" value="MreC"/>
</dbReference>
<gene>
    <name evidence="8" type="ORF">SAMN05661044_05267</name>
</gene>
<keyword evidence="6" id="KW-0812">Transmembrane</keyword>
<dbReference type="NCBIfam" id="NF010532">
    <property type="entry name" value="PRK13922.9-3"/>
    <property type="match status" value="1"/>
</dbReference>
<dbReference type="GO" id="GO:0008360">
    <property type="term" value="P:regulation of cell shape"/>
    <property type="evidence" value="ECO:0007669"/>
    <property type="project" value="UniProtKB-KW"/>
</dbReference>
<dbReference type="RefSeq" id="WP_093332043.1">
    <property type="nucleotide sequence ID" value="NZ_FOAF01000013.1"/>
</dbReference>
<evidence type="ECO:0000313" key="8">
    <source>
        <dbReference type="EMBL" id="SEM46529.1"/>
    </source>
</evidence>
<keyword evidence="3 5" id="KW-0133">Cell shape</keyword>
<proteinExistence type="inferred from homology"/>
<evidence type="ECO:0000256" key="4">
    <source>
        <dbReference type="ARBA" id="ARBA00032089"/>
    </source>
</evidence>
<dbReference type="STRING" id="407022.SAMN05661044_05267"/>